<evidence type="ECO:0000256" key="1">
    <source>
        <dbReference type="SAM" id="Phobius"/>
    </source>
</evidence>
<feature type="transmembrane region" description="Helical" evidence="1">
    <location>
        <begin position="9"/>
        <end position="26"/>
    </location>
</feature>
<protein>
    <submittedName>
        <fullName evidence="2">10241_t:CDS:1</fullName>
    </submittedName>
</protein>
<keyword evidence="1" id="KW-1133">Transmembrane helix</keyword>
<keyword evidence="3" id="KW-1185">Reference proteome</keyword>
<dbReference type="EMBL" id="CAJVPP010001216">
    <property type="protein sequence ID" value="CAG8541620.1"/>
    <property type="molecule type" value="Genomic_DNA"/>
</dbReference>
<dbReference type="AlphaFoldDB" id="A0A9N9FLG3"/>
<evidence type="ECO:0000313" key="2">
    <source>
        <dbReference type="EMBL" id="CAG8541620.1"/>
    </source>
</evidence>
<accession>A0A9N9FLG3</accession>
<evidence type="ECO:0000313" key="3">
    <source>
        <dbReference type="Proteomes" id="UP000789375"/>
    </source>
</evidence>
<gene>
    <name evidence="2" type="ORF">FMOSSE_LOCUS6006</name>
</gene>
<name>A0A9N9FLG3_FUNMO</name>
<organism evidence="2 3">
    <name type="scientific">Funneliformis mosseae</name>
    <name type="common">Endomycorrhizal fungus</name>
    <name type="synonym">Glomus mosseae</name>
    <dbReference type="NCBI Taxonomy" id="27381"/>
    <lineage>
        <taxon>Eukaryota</taxon>
        <taxon>Fungi</taxon>
        <taxon>Fungi incertae sedis</taxon>
        <taxon>Mucoromycota</taxon>
        <taxon>Glomeromycotina</taxon>
        <taxon>Glomeromycetes</taxon>
        <taxon>Glomerales</taxon>
        <taxon>Glomeraceae</taxon>
        <taxon>Funneliformis</taxon>
    </lineage>
</organism>
<keyword evidence="1" id="KW-0472">Membrane</keyword>
<reference evidence="2" key="1">
    <citation type="submission" date="2021-06" db="EMBL/GenBank/DDBJ databases">
        <authorList>
            <person name="Kallberg Y."/>
            <person name="Tangrot J."/>
            <person name="Rosling A."/>
        </authorList>
    </citation>
    <scope>NUCLEOTIDE SEQUENCE</scope>
    <source>
        <strain evidence="2">87-6 pot B 2015</strain>
    </source>
</reference>
<dbReference type="Proteomes" id="UP000789375">
    <property type="component" value="Unassembled WGS sequence"/>
</dbReference>
<keyword evidence="1" id="KW-0812">Transmembrane</keyword>
<proteinExistence type="predicted"/>
<sequence>MSTTVKSKYFFIIFFLIITCYCPPIFSYCEDYFDALDHNARRSVACPLVKDDLSRYSKRDDDDELKIKVSRFQCDNATEETCKNVRKTFDEAAKVISETFILKSTINLDVNFTNFCISKPSLCDVQGGKRVVIGGARSARNMLLLDDDDVARLYPQSLVKQFEFQKHPEFSSIDIIASFNSIVDWYFPSQNTPIRSKQRDMLYVVLHELMHGMGFFTLWGDFLVSDDPKDVLITTRPDIIKDNNQTVFNGFKEAAFDRLLIFNRDQTRLTKVSEELNQFAKAGTRFKSDVDLIRKFLDSKQVNVARDMTKITTTPETISSFPAPSEKVILETSIKPFQGGASMTHVDEKTYLNTPDFLMTFLPVPGKTLEELIAEVGEEHLEKAYRTKIVRNAENAIFGIISQFRIFRIFII</sequence>
<comment type="caution">
    <text evidence="2">The sequence shown here is derived from an EMBL/GenBank/DDBJ whole genome shotgun (WGS) entry which is preliminary data.</text>
</comment>